<organism evidence="2 3">
    <name type="scientific">Coptis chinensis</name>
    <dbReference type="NCBI Taxonomy" id="261450"/>
    <lineage>
        <taxon>Eukaryota</taxon>
        <taxon>Viridiplantae</taxon>
        <taxon>Streptophyta</taxon>
        <taxon>Embryophyta</taxon>
        <taxon>Tracheophyta</taxon>
        <taxon>Spermatophyta</taxon>
        <taxon>Magnoliopsida</taxon>
        <taxon>Ranunculales</taxon>
        <taxon>Ranunculaceae</taxon>
        <taxon>Coptidoideae</taxon>
        <taxon>Coptis</taxon>
    </lineage>
</organism>
<dbReference type="Proteomes" id="UP000631114">
    <property type="component" value="Unassembled WGS sequence"/>
</dbReference>
<accession>A0A835LVB8</accession>
<evidence type="ECO:0000313" key="3">
    <source>
        <dbReference type="Proteomes" id="UP000631114"/>
    </source>
</evidence>
<proteinExistence type="predicted"/>
<dbReference type="OrthoDB" id="1751077at2759"/>
<reference evidence="2 3" key="1">
    <citation type="submission" date="2020-10" db="EMBL/GenBank/DDBJ databases">
        <title>The Coptis chinensis genome and diversification of protoberbering-type alkaloids.</title>
        <authorList>
            <person name="Wang B."/>
            <person name="Shu S."/>
            <person name="Song C."/>
            <person name="Liu Y."/>
        </authorList>
    </citation>
    <scope>NUCLEOTIDE SEQUENCE [LARGE SCALE GENOMIC DNA]</scope>
    <source>
        <strain evidence="2">HL-2020</strain>
        <tissue evidence="2">Leaf</tissue>
    </source>
</reference>
<dbReference type="InterPro" id="IPR000477">
    <property type="entry name" value="RT_dom"/>
</dbReference>
<comment type="caution">
    <text evidence="2">The sequence shown here is derived from an EMBL/GenBank/DDBJ whole genome shotgun (WGS) entry which is preliminary data.</text>
</comment>
<dbReference type="AlphaFoldDB" id="A0A835LVB8"/>
<name>A0A835LVB8_9MAGN</name>
<evidence type="ECO:0000313" key="2">
    <source>
        <dbReference type="EMBL" id="KAF9600821.1"/>
    </source>
</evidence>
<gene>
    <name evidence="2" type="ORF">IFM89_013056</name>
</gene>
<sequence length="118" mass="13219">MVNGGPVGFLHKERCLKQGDPLSPILFAIAEDILSRGLTDLTVKKILKLMVSPRGCPAPSHLLFADNIIIFANGHFRGIRHLNSLLERYQESSGQFMNKAKCKIFFGDFSNLMKVRTM</sequence>
<dbReference type="EMBL" id="JADFTS010000006">
    <property type="protein sequence ID" value="KAF9600821.1"/>
    <property type="molecule type" value="Genomic_DNA"/>
</dbReference>
<keyword evidence="3" id="KW-1185">Reference proteome</keyword>
<dbReference type="Pfam" id="PF00078">
    <property type="entry name" value="RVT_1"/>
    <property type="match status" value="1"/>
</dbReference>
<feature type="domain" description="Reverse transcriptase" evidence="1">
    <location>
        <begin position="5"/>
        <end position="105"/>
    </location>
</feature>
<evidence type="ECO:0000259" key="1">
    <source>
        <dbReference type="Pfam" id="PF00078"/>
    </source>
</evidence>
<protein>
    <recommendedName>
        <fullName evidence="1">Reverse transcriptase domain-containing protein</fullName>
    </recommendedName>
</protein>